<dbReference type="OrthoDB" id="602706at2759"/>
<dbReference type="AlphaFoldDB" id="A0A6A1WGN4"/>
<name>A0A6A1WGN4_9ROSI</name>
<dbReference type="PANTHER" id="PTHR36380:SF1">
    <property type="entry name" value="OS01G0755100 PROTEIN"/>
    <property type="match status" value="1"/>
</dbReference>
<proteinExistence type="predicted"/>
<evidence type="ECO:0000313" key="3">
    <source>
        <dbReference type="Proteomes" id="UP000516437"/>
    </source>
</evidence>
<comment type="caution">
    <text evidence="2">The sequence shown here is derived from an EMBL/GenBank/DDBJ whole genome shotgun (WGS) entry which is preliminary data.</text>
</comment>
<feature type="region of interest" description="Disordered" evidence="1">
    <location>
        <begin position="288"/>
        <end position="390"/>
    </location>
</feature>
<feature type="region of interest" description="Disordered" evidence="1">
    <location>
        <begin position="140"/>
        <end position="174"/>
    </location>
</feature>
<reference evidence="2 3" key="1">
    <citation type="journal article" date="2019" name="Plant Biotechnol. J.">
        <title>The red bayberry genome and genetic basis of sex determination.</title>
        <authorList>
            <person name="Jia H.M."/>
            <person name="Jia H.J."/>
            <person name="Cai Q.L."/>
            <person name="Wang Y."/>
            <person name="Zhao H.B."/>
            <person name="Yang W.F."/>
            <person name="Wang G.Y."/>
            <person name="Li Y.H."/>
            <person name="Zhan D.L."/>
            <person name="Shen Y.T."/>
            <person name="Niu Q.F."/>
            <person name="Chang L."/>
            <person name="Qiu J."/>
            <person name="Zhao L."/>
            <person name="Xie H.B."/>
            <person name="Fu W.Y."/>
            <person name="Jin J."/>
            <person name="Li X.W."/>
            <person name="Jiao Y."/>
            <person name="Zhou C.C."/>
            <person name="Tu T."/>
            <person name="Chai C.Y."/>
            <person name="Gao J.L."/>
            <person name="Fan L.J."/>
            <person name="van de Weg E."/>
            <person name="Wang J.Y."/>
            <person name="Gao Z.S."/>
        </authorList>
    </citation>
    <scope>NUCLEOTIDE SEQUENCE [LARGE SCALE GENOMIC DNA]</scope>
    <source>
        <tissue evidence="2">Leaves</tissue>
    </source>
</reference>
<dbReference type="PANTHER" id="PTHR36380">
    <property type="entry name" value="BNAA03G58330D PROTEIN"/>
    <property type="match status" value="1"/>
</dbReference>
<keyword evidence="3" id="KW-1185">Reference proteome</keyword>
<dbReference type="EMBL" id="RXIC02000020">
    <property type="protein sequence ID" value="KAB1223546.1"/>
    <property type="molecule type" value="Genomic_DNA"/>
</dbReference>
<dbReference type="Proteomes" id="UP000516437">
    <property type="component" value="Chromosome 2"/>
</dbReference>
<feature type="compositionally biased region" description="Polar residues" evidence="1">
    <location>
        <begin position="148"/>
        <end position="162"/>
    </location>
</feature>
<dbReference type="InterPro" id="IPR038777">
    <property type="entry name" value="At4g18490-like"/>
</dbReference>
<evidence type="ECO:0000313" key="2">
    <source>
        <dbReference type="EMBL" id="KAB1223546.1"/>
    </source>
</evidence>
<sequence length="818" mass="90940">MAESQKETSSVDPKEKSSLLDEEIGKEFLSSWKSMSVTEDDAMDFSFDTVSKGPKKKFNFEKLDMDFNLDGDFNKLSSFKVDMSDLDFSCPPRKTTKPKERSEEESSGGNRPGRKDIDFCFDFNELESFNFDSNLVKEDKSSRKNSDSKGVTSELTHSQGSKSKLPEGNAGVDNSLDTKLPVCKSVVTSNIETLLVDQGDLNTINDASTFESFIVSEKGESFPNKTIMTSAEETDQRSCLSEKSVIADPFAQQVKPDIPVQPVCANEPHQDTIPDYSEVETNICSVGTKEKKASSGDKVDVDEMTSSMGSDHENSRSKISTPVRMTRSDSDDDKRNKSGGNASMQHMDDIEPPELAKGEVDMKDTSTTNVSRKTEHDIQGSESQSPTSKLPLVQLVREPIVTTRTLMKENERSIHSTLCGRPEENGSQLHQPSGTKMPTYLNKRVGATLLCHTNEKGEDLNLNDAQTAGKLVGSTISVARELTKGQPFPLRMEKNDKNLTKIREDLNLNDGQTAGKLVGSTISVARELTKGQTFPLRMEKNVKNLTKISLTEKKTEYSALRHLNSKLVVSSVETLRNSKIVSAERNMLCSINAGSKTPDHLSNKKFSRTMGVNKVLSTSICQREINSQQKLEQNMEVQGNKALKIECPVDSNEREMSQSLSLKRKILESSNADSECLKPLKRLSESPSESSSFEVPLERVLEEQVCTWGIHGGSNDKHVVDDHPTSGLESPREVKMMELGIPIVIENDGNVEKAEAYTKELDDICNMLKKKHEEAKEILVRAIVNNNNLLMLNHPIYEEKIHRLQNFAAQLLSKEVQT</sequence>
<feature type="compositionally biased region" description="Basic and acidic residues" evidence="1">
    <location>
        <begin position="346"/>
        <end position="364"/>
    </location>
</feature>
<evidence type="ECO:0000256" key="1">
    <source>
        <dbReference type="SAM" id="MobiDB-lite"/>
    </source>
</evidence>
<accession>A0A6A1WGN4</accession>
<gene>
    <name evidence="2" type="ORF">CJ030_MR2G011229</name>
</gene>
<protein>
    <submittedName>
        <fullName evidence="2">Uncharacterized protein</fullName>
    </submittedName>
</protein>
<feature type="compositionally biased region" description="Basic and acidic residues" evidence="1">
    <location>
        <begin position="288"/>
        <end position="301"/>
    </location>
</feature>
<organism evidence="2 3">
    <name type="scientific">Morella rubra</name>
    <name type="common">Chinese bayberry</name>
    <dbReference type="NCBI Taxonomy" id="262757"/>
    <lineage>
        <taxon>Eukaryota</taxon>
        <taxon>Viridiplantae</taxon>
        <taxon>Streptophyta</taxon>
        <taxon>Embryophyta</taxon>
        <taxon>Tracheophyta</taxon>
        <taxon>Spermatophyta</taxon>
        <taxon>Magnoliopsida</taxon>
        <taxon>eudicotyledons</taxon>
        <taxon>Gunneridae</taxon>
        <taxon>Pentapetalae</taxon>
        <taxon>rosids</taxon>
        <taxon>fabids</taxon>
        <taxon>Fagales</taxon>
        <taxon>Myricaceae</taxon>
        <taxon>Morella</taxon>
    </lineage>
</organism>
<feature type="compositionally biased region" description="Basic and acidic residues" evidence="1">
    <location>
        <begin position="326"/>
        <end position="336"/>
    </location>
</feature>
<feature type="region of interest" description="Disordered" evidence="1">
    <location>
        <begin position="84"/>
        <end position="113"/>
    </location>
</feature>